<dbReference type="InterPro" id="IPR022121">
    <property type="entry name" value="Peptidase_M73_camelysin"/>
</dbReference>
<keyword evidence="2" id="KW-1185">Reference proteome</keyword>
<dbReference type="EMBL" id="JMQA01000018">
    <property type="protein sequence ID" value="KFN10300.1"/>
    <property type="molecule type" value="Genomic_DNA"/>
</dbReference>
<dbReference type="HOGENOM" id="CLU_091249_0_0_9"/>
<organism evidence="1 2">
    <name type="scientific">Paenibacillus macerans</name>
    <name type="common">Bacillus macerans</name>
    <dbReference type="NCBI Taxonomy" id="44252"/>
    <lineage>
        <taxon>Bacteria</taxon>
        <taxon>Bacillati</taxon>
        <taxon>Bacillota</taxon>
        <taxon>Bacilli</taxon>
        <taxon>Bacillales</taxon>
        <taxon>Paenibacillaceae</taxon>
        <taxon>Paenibacillus</taxon>
    </lineage>
</organism>
<protein>
    <submittedName>
        <fullName evidence="1">SipW-cognate class signal peptide domain protein</fullName>
    </submittedName>
</protein>
<dbReference type="Pfam" id="PF12389">
    <property type="entry name" value="Peptidase_M73"/>
    <property type="match status" value="1"/>
</dbReference>
<dbReference type="STRING" id="44252.DJ90_980"/>
<comment type="caution">
    <text evidence="1">The sequence shown here is derived from an EMBL/GenBank/DDBJ whole genome shotgun (WGS) entry which is preliminary data.</text>
</comment>
<proteinExistence type="predicted"/>
<dbReference type="GeneID" id="77011727"/>
<evidence type="ECO:0000313" key="1">
    <source>
        <dbReference type="EMBL" id="KFN10300.1"/>
    </source>
</evidence>
<dbReference type="OrthoDB" id="2660939at2"/>
<dbReference type="PATRIC" id="fig|44252.3.peg.1438"/>
<sequence length="197" mass="21383">MGIKKTLGFGVATAALGLTLIGGGTFAYFSDSVETTGTFAAGTLDLNADPTAIIDVGNLKPGDTATRTFKLKNDGTLDIAKVLLKTTYTVVNKPGVPENTDDFGKHIVVRFLKNIDKKETVIYQTTLYDLQNQAPDAVENKWVAWFEEHGGLKAGDTDDLIVNFEFKDNGQDQNEFQGDALNLKWTFEAKQGAGEVK</sequence>
<dbReference type="Proteomes" id="UP000029278">
    <property type="component" value="Unassembled WGS sequence"/>
</dbReference>
<gene>
    <name evidence="1" type="ORF">DJ90_980</name>
</gene>
<dbReference type="AlphaFoldDB" id="A0A090ZJ63"/>
<evidence type="ECO:0000313" key="2">
    <source>
        <dbReference type="Proteomes" id="UP000029278"/>
    </source>
</evidence>
<reference evidence="1 2" key="1">
    <citation type="submission" date="2014-04" db="EMBL/GenBank/DDBJ databases">
        <authorList>
            <person name="Bishop-Lilly K.A."/>
            <person name="Broomall S.M."/>
            <person name="Chain P.S."/>
            <person name="Chertkov O."/>
            <person name="Coyne S.R."/>
            <person name="Daligault H.E."/>
            <person name="Davenport K.W."/>
            <person name="Erkkila T."/>
            <person name="Frey K.G."/>
            <person name="Gibbons H.S."/>
            <person name="Gu W."/>
            <person name="Jaissle J."/>
            <person name="Johnson S.L."/>
            <person name="Koroleva G.I."/>
            <person name="Ladner J.T."/>
            <person name="Lo C.-C."/>
            <person name="Minogue T.D."/>
            <person name="Munk C."/>
            <person name="Palacios G.F."/>
            <person name="Redden C.L."/>
            <person name="Rosenzweig C.N."/>
            <person name="Scholz M.B."/>
            <person name="Teshima H."/>
            <person name="Xu Y."/>
        </authorList>
    </citation>
    <scope>NUCLEOTIDE SEQUENCE [LARGE SCALE GENOMIC DNA]</scope>
    <source>
        <strain evidence="1 2">8244</strain>
    </source>
</reference>
<name>A0A090ZJ63_PAEMA</name>
<dbReference type="NCBIfam" id="TIGR04088">
    <property type="entry name" value="cognate_SipW"/>
    <property type="match status" value="1"/>
</dbReference>
<accession>A0A090ZJ63</accession>
<dbReference type="InterPro" id="IPR023833">
    <property type="entry name" value="Signal_pept_SipW-depend-type"/>
</dbReference>
<dbReference type="RefSeq" id="WP_036620118.1">
    <property type="nucleotide sequence ID" value="NZ_JAKOBR010000006.1"/>
</dbReference>